<dbReference type="InterPro" id="IPR011611">
    <property type="entry name" value="PfkB_dom"/>
</dbReference>
<comment type="similarity">
    <text evidence="1">Belongs to the carbohydrate kinase PfkB family.</text>
</comment>
<dbReference type="SUPFAM" id="SSF53613">
    <property type="entry name" value="Ribokinase-like"/>
    <property type="match status" value="1"/>
</dbReference>
<feature type="domain" description="Carbohydrate kinase PfkB" evidence="4">
    <location>
        <begin position="18"/>
        <end position="280"/>
    </location>
</feature>
<comment type="caution">
    <text evidence="5">The sequence shown here is derived from an EMBL/GenBank/DDBJ whole genome shotgun (WGS) entry which is preliminary data.</text>
</comment>
<dbReference type="PANTHER" id="PTHR43085">
    <property type="entry name" value="HEXOKINASE FAMILY MEMBER"/>
    <property type="match status" value="1"/>
</dbReference>
<evidence type="ECO:0000256" key="2">
    <source>
        <dbReference type="ARBA" id="ARBA00022679"/>
    </source>
</evidence>
<accession>A0ABW5LY18</accession>
<dbReference type="InterPro" id="IPR029056">
    <property type="entry name" value="Ribokinase-like"/>
</dbReference>
<protein>
    <submittedName>
        <fullName evidence="5">Carbohydrate kinase</fullName>
        <ecNumber evidence="5">2.7.1.-</ecNumber>
    </submittedName>
</protein>
<dbReference type="RefSeq" id="WP_381519091.1">
    <property type="nucleotide sequence ID" value="NZ_JBHULN010000001.1"/>
</dbReference>
<evidence type="ECO:0000256" key="1">
    <source>
        <dbReference type="ARBA" id="ARBA00010688"/>
    </source>
</evidence>
<evidence type="ECO:0000259" key="4">
    <source>
        <dbReference type="Pfam" id="PF00294"/>
    </source>
</evidence>
<keyword evidence="6" id="KW-1185">Reference proteome</keyword>
<sequence>MTPTITCFGEILWDVLPTSKQPGGAPMNVAADLRNFGLNAKLISRVGSDDLGRELLDFLAQKEIPLNLVQVGQSHLTGVAKANISDSNEVTYKIVQPVAWDYIQLEPGLLDVVRQSDFFVYGSLAARSPQTHETLLALLAVAPRKVFDVNLRAPHYDQETVEELLHQADIAKLNEHELVELAAWYGHEHDLHQAMRQLRERYGLDKLCVTLGGDGAVLLDETGMHSQIGFPVEVADTIGSGDAFLAAFLYKTLQRATPQKTLEFACATGAYVATQRGATPTFSEETITQQVGRSAVIEARLS</sequence>
<dbReference type="EMBL" id="JBHULN010000001">
    <property type="protein sequence ID" value="MFD2569673.1"/>
    <property type="molecule type" value="Genomic_DNA"/>
</dbReference>
<keyword evidence="3 5" id="KW-0418">Kinase</keyword>
<gene>
    <name evidence="5" type="ORF">ACFSUS_03455</name>
</gene>
<dbReference type="InterPro" id="IPR002173">
    <property type="entry name" value="Carboh/pur_kinase_PfkB_CS"/>
</dbReference>
<dbReference type="PROSITE" id="PS00583">
    <property type="entry name" value="PFKB_KINASES_1"/>
    <property type="match status" value="1"/>
</dbReference>
<keyword evidence="2 5" id="KW-0808">Transferase</keyword>
<evidence type="ECO:0000313" key="6">
    <source>
        <dbReference type="Proteomes" id="UP001597469"/>
    </source>
</evidence>
<organism evidence="5 6">
    <name type="scientific">Spirosoma soli</name>
    <dbReference type="NCBI Taxonomy" id="1770529"/>
    <lineage>
        <taxon>Bacteria</taxon>
        <taxon>Pseudomonadati</taxon>
        <taxon>Bacteroidota</taxon>
        <taxon>Cytophagia</taxon>
        <taxon>Cytophagales</taxon>
        <taxon>Cytophagaceae</taxon>
        <taxon>Spirosoma</taxon>
    </lineage>
</organism>
<dbReference type="PROSITE" id="PS00584">
    <property type="entry name" value="PFKB_KINASES_2"/>
    <property type="match status" value="1"/>
</dbReference>
<dbReference type="InterPro" id="IPR050306">
    <property type="entry name" value="PfkB_Carbo_kinase"/>
</dbReference>
<dbReference type="Gene3D" id="3.40.1190.20">
    <property type="match status" value="1"/>
</dbReference>
<dbReference type="EC" id="2.7.1.-" evidence="5"/>
<dbReference type="Pfam" id="PF00294">
    <property type="entry name" value="PfkB"/>
    <property type="match status" value="1"/>
</dbReference>
<proteinExistence type="inferred from homology"/>
<reference evidence="6" key="1">
    <citation type="journal article" date="2019" name="Int. J. Syst. Evol. Microbiol.">
        <title>The Global Catalogue of Microorganisms (GCM) 10K type strain sequencing project: providing services to taxonomists for standard genome sequencing and annotation.</title>
        <authorList>
            <consortium name="The Broad Institute Genomics Platform"/>
            <consortium name="The Broad Institute Genome Sequencing Center for Infectious Disease"/>
            <person name="Wu L."/>
            <person name="Ma J."/>
        </authorList>
    </citation>
    <scope>NUCLEOTIDE SEQUENCE [LARGE SCALE GENOMIC DNA]</scope>
    <source>
        <strain evidence="6">KCTC 42805</strain>
    </source>
</reference>
<dbReference type="PANTHER" id="PTHR43085:SF57">
    <property type="entry name" value="CARBOHYDRATE KINASE PFKB DOMAIN-CONTAINING PROTEIN"/>
    <property type="match status" value="1"/>
</dbReference>
<evidence type="ECO:0000313" key="5">
    <source>
        <dbReference type="EMBL" id="MFD2569673.1"/>
    </source>
</evidence>
<dbReference type="GO" id="GO:0016301">
    <property type="term" value="F:kinase activity"/>
    <property type="evidence" value="ECO:0007669"/>
    <property type="project" value="UniProtKB-KW"/>
</dbReference>
<dbReference type="Proteomes" id="UP001597469">
    <property type="component" value="Unassembled WGS sequence"/>
</dbReference>
<dbReference type="CDD" id="cd01167">
    <property type="entry name" value="bac_FRK"/>
    <property type="match status" value="1"/>
</dbReference>
<evidence type="ECO:0000256" key="3">
    <source>
        <dbReference type="ARBA" id="ARBA00022777"/>
    </source>
</evidence>
<name>A0ABW5LY18_9BACT</name>